<dbReference type="SUPFAM" id="SSF52540">
    <property type="entry name" value="P-loop containing nucleoside triphosphate hydrolases"/>
    <property type="match status" value="1"/>
</dbReference>
<dbReference type="PANTHER" id="PTHR48312:SF1">
    <property type="entry name" value="SULFOTRANSFERASE"/>
    <property type="match status" value="1"/>
</dbReference>
<feature type="compositionally biased region" description="Basic and acidic residues" evidence="1">
    <location>
        <begin position="850"/>
        <end position="862"/>
    </location>
</feature>
<evidence type="ECO:0000256" key="1">
    <source>
        <dbReference type="SAM" id="MobiDB-lite"/>
    </source>
</evidence>
<gene>
    <name evidence="3" type="ORF">AAF712_007036</name>
</gene>
<reference evidence="3 4" key="1">
    <citation type="submission" date="2024-05" db="EMBL/GenBank/DDBJ databases">
        <title>A draft genome resource for the thread blight pathogen Marasmius tenuissimus strain MS-2.</title>
        <authorList>
            <person name="Yulfo-Soto G.E."/>
            <person name="Baruah I.K."/>
            <person name="Amoako-Attah I."/>
            <person name="Bukari Y."/>
            <person name="Meinhardt L.W."/>
            <person name="Bailey B.A."/>
            <person name="Cohen S.P."/>
        </authorList>
    </citation>
    <scope>NUCLEOTIDE SEQUENCE [LARGE SCALE GENOMIC DNA]</scope>
    <source>
        <strain evidence="3 4">MS-2</strain>
    </source>
</reference>
<dbReference type="PANTHER" id="PTHR48312">
    <property type="match status" value="1"/>
</dbReference>
<feature type="compositionally biased region" description="Basic and acidic residues" evidence="1">
    <location>
        <begin position="798"/>
        <end position="822"/>
    </location>
</feature>
<feature type="region of interest" description="Disordered" evidence="1">
    <location>
        <begin position="367"/>
        <end position="784"/>
    </location>
</feature>
<evidence type="ECO:0000313" key="4">
    <source>
        <dbReference type="Proteomes" id="UP001437256"/>
    </source>
</evidence>
<dbReference type="Proteomes" id="UP001437256">
    <property type="component" value="Unassembled WGS sequence"/>
</dbReference>
<dbReference type="SUPFAM" id="SSF46689">
    <property type="entry name" value="Homeodomain-like"/>
    <property type="match status" value="1"/>
</dbReference>
<dbReference type="Gene3D" id="3.40.50.300">
    <property type="entry name" value="P-loop containing nucleotide triphosphate hydrolases"/>
    <property type="match status" value="1"/>
</dbReference>
<dbReference type="Pfam" id="PF08914">
    <property type="entry name" value="Myb_Rap1"/>
    <property type="match status" value="1"/>
</dbReference>
<feature type="compositionally biased region" description="Polar residues" evidence="1">
    <location>
        <begin position="582"/>
        <end position="596"/>
    </location>
</feature>
<feature type="compositionally biased region" description="Basic and acidic residues" evidence="1">
    <location>
        <begin position="615"/>
        <end position="627"/>
    </location>
</feature>
<dbReference type="InterPro" id="IPR015010">
    <property type="entry name" value="TERF2IP_Myb"/>
</dbReference>
<dbReference type="Gene3D" id="1.10.10.60">
    <property type="entry name" value="Homeodomain-like"/>
    <property type="match status" value="1"/>
</dbReference>
<feature type="compositionally biased region" description="Basic and acidic residues" evidence="1">
    <location>
        <begin position="376"/>
        <end position="387"/>
    </location>
</feature>
<keyword evidence="4" id="KW-1185">Reference proteome</keyword>
<accession>A0ABR2ZW54</accession>
<feature type="compositionally biased region" description="Low complexity" evidence="1">
    <location>
        <begin position="430"/>
        <end position="444"/>
    </location>
</feature>
<dbReference type="InterPro" id="IPR027417">
    <property type="entry name" value="P-loop_NTPase"/>
</dbReference>
<feature type="region of interest" description="Disordered" evidence="1">
    <location>
        <begin position="798"/>
        <end position="912"/>
    </location>
</feature>
<evidence type="ECO:0000313" key="3">
    <source>
        <dbReference type="EMBL" id="KAL0065910.1"/>
    </source>
</evidence>
<feature type="compositionally biased region" description="Pro residues" evidence="1">
    <location>
        <begin position="902"/>
        <end position="912"/>
    </location>
</feature>
<feature type="compositionally biased region" description="Polar residues" evidence="1">
    <location>
        <begin position="458"/>
        <end position="472"/>
    </location>
</feature>
<dbReference type="InterPro" id="IPR009057">
    <property type="entry name" value="Homeodomain-like_sf"/>
</dbReference>
<comment type="caution">
    <text evidence="3">The sequence shown here is derived from an EMBL/GenBank/DDBJ whole genome shotgun (WGS) entry which is preliminary data.</text>
</comment>
<name>A0ABR2ZW54_9AGAR</name>
<dbReference type="EMBL" id="JBBXMP010000041">
    <property type="protein sequence ID" value="KAL0065910.1"/>
    <property type="molecule type" value="Genomic_DNA"/>
</dbReference>
<feature type="compositionally biased region" description="Basic and acidic residues" evidence="1">
    <location>
        <begin position="561"/>
        <end position="571"/>
    </location>
</feature>
<sequence>MFAKIVNAHLDVPREDLPIPKMVDHFLDVAEEKRSTSQAEAEALPSLPIPNPTFIPDRLFVTLRPVFIIRHPAKAIASFSRASTGFGATIFDEDSMMETQYKWLRMVYDCYKALYESQGLNGVVPVVIDGDKLVNDTENQMNKLCSILGIDPSKIRYTWDAVDKFDSKLAEKFIGTIGRSTGVIRQKDYRTPVLEEEAEKWAGEWDERTAEKMKYFAEKTMEDYQTGVRSAYTEKDDDHLVEYMAMFAPEKGRTGNNLYKQMVDNLTGNSSWAAEHPWQSWRDRYKKNSDYFDKRIRIYKKRHGISASGARGDEGKVEEGSKKRKRVSLAAQDEVTVVKKPKVLKKSESKGREAAVDDNPQVHLFVSFSQVSRRQNKGDADRGEGPSRRSGISPVRNVASSSDTSREPVRKAQTAIVAQRTITAPDGHSPGRAESLSSSSRLPMRSPPRAQPARKGDSTQARAQQISKSQRMGTEGDANKDNKEDTNQDEDNTDDDRSPLFTQRIEDYSPPHSPLFTQVAADEDIVDLDEDGRKGLPGEDSDGEDDSMVNHMLTDPIEAEESTHESSKEHTNLYPLLDSPHDQQLTQATEPSGSSRQEPKDKQTTSPPATYSARLPERHPLRKDRAAQRLKPKHPPKYVAGPYGLRLVAPTAPGVDAERSNSDSDSDAADLLPIAGRKRSAPVKKQSIPTGSKTRPVQKASRESESSSSSASSTPTPPRKRPRAGQSDGSQSEEIVSTEPEDEDGEVHPFDTLSHPPRTPHSRHPFDVPQSQSSIRSHVSERDMDKVIKVLERFISKLDTDRRERLLDRSQVMAKEERLKRDEEEDQDGDSVLVHEDEQHQMLLAIPQGKETKQSADLRDRGSPLPTKGPPKESGSKKLTQRLTSPDEETLPQSSAAGPSTSSPPAPQQRTD</sequence>
<feature type="compositionally biased region" description="Basic and acidic residues" evidence="1">
    <location>
        <begin position="477"/>
        <end position="486"/>
    </location>
</feature>
<feature type="compositionally biased region" description="Low complexity" evidence="1">
    <location>
        <begin position="892"/>
        <end position="901"/>
    </location>
</feature>
<protein>
    <recommendedName>
        <fullName evidence="2">TERF2-interacting telomeric protein 1 Myb domain-containing protein</fullName>
    </recommendedName>
</protein>
<evidence type="ECO:0000259" key="2">
    <source>
        <dbReference type="Pfam" id="PF08914"/>
    </source>
</evidence>
<proteinExistence type="predicted"/>
<feature type="compositionally biased region" description="Acidic residues" evidence="1">
    <location>
        <begin position="521"/>
        <end position="530"/>
    </location>
</feature>
<organism evidence="3 4">
    <name type="scientific">Marasmius tenuissimus</name>
    <dbReference type="NCBI Taxonomy" id="585030"/>
    <lineage>
        <taxon>Eukaryota</taxon>
        <taxon>Fungi</taxon>
        <taxon>Dikarya</taxon>
        <taxon>Basidiomycota</taxon>
        <taxon>Agaricomycotina</taxon>
        <taxon>Agaricomycetes</taxon>
        <taxon>Agaricomycetidae</taxon>
        <taxon>Agaricales</taxon>
        <taxon>Marasmiineae</taxon>
        <taxon>Marasmiaceae</taxon>
        <taxon>Marasmius</taxon>
    </lineage>
</organism>
<dbReference type="CDD" id="cd11655">
    <property type="entry name" value="rap1_myb-like"/>
    <property type="match status" value="1"/>
</dbReference>
<feature type="domain" description="TERF2-interacting telomeric protein 1 Myb" evidence="2">
    <location>
        <begin position="232"/>
        <end position="288"/>
    </location>
</feature>